<evidence type="ECO:0008006" key="4">
    <source>
        <dbReference type="Google" id="ProtNLM"/>
    </source>
</evidence>
<reference evidence="2 3" key="1">
    <citation type="submission" date="2019-01" db="EMBL/GenBank/DDBJ databases">
        <title>A draft genome assembly of the solar-powered sea slug Elysia chlorotica.</title>
        <authorList>
            <person name="Cai H."/>
            <person name="Li Q."/>
            <person name="Fang X."/>
            <person name="Li J."/>
            <person name="Curtis N.E."/>
            <person name="Altenburger A."/>
            <person name="Shibata T."/>
            <person name="Feng M."/>
            <person name="Maeda T."/>
            <person name="Schwartz J.A."/>
            <person name="Shigenobu S."/>
            <person name="Lundholm N."/>
            <person name="Nishiyama T."/>
            <person name="Yang H."/>
            <person name="Hasebe M."/>
            <person name="Li S."/>
            <person name="Pierce S.K."/>
            <person name="Wang J."/>
        </authorList>
    </citation>
    <scope>NUCLEOTIDE SEQUENCE [LARGE SCALE GENOMIC DNA]</scope>
    <source>
        <strain evidence="2">EC2010</strain>
        <tissue evidence="2">Whole organism of an adult</tissue>
    </source>
</reference>
<name>A0A3S0ZYX7_ELYCH</name>
<feature type="chain" id="PRO_5018704119" description="Peptidase M12A domain-containing protein" evidence="1">
    <location>
        <begin position="21"/>
        <end position="115"/>
    </location>
</feature>
<dbReference type="AlphaFoldDB" id="A0A3S0ZYX7"/>
<feature type="non-terminal residue" evidence="2">
    <location>
        <position position="115"/>
    </location>
</feature>
<sequence length="115" mass="13509">MDSTKLCLLIASTMIALGFTFPMEQKVTFAYPYSNPDENRGNNAQFLEGDIVIDKDMQERIYEERTADLRSNRQIGSAENSPKLLSRKRRNADFKFYDTWYTRIIPYTFDKIFQS</sequence>
<proteinExistence type="predicted"/>
<comment type="caution">
    <text evidence="2">The sequence shown here is derived from an EMBL/GenBank/DDBJ whole genome shotgun (WGS) entry which is preliminary data.</text>
</comment>
<evidence type="ECO:0000313" key="3">
    <source>
        <dbReference type="Proteomes" id="UP000271974"/>
    </source>
</evidence>
<protein>
    <recommendedName>
        <fullName evidence="4">Peptidase M12A domain-containing protein</fullName>
    </recommendedName>
</protein>
<keyword evidence="1" id="KW-0732">Signal</keyword>
<feature type="signal peptide" evidence="1">
    <location>
        <begin position="1"/>
        <end position="20"/>
    </location>
</feature>
<accession>A0A3S0ZYX7</accession>
<dbReference type="Proteomes" id="UP000271974">
    <property type="component" value="Unassembled WGS sequence"/>
</dbReference>
<evidence type="ECO:0000313" key="2">
    <source>
        <dbReference type="EMBL" id="RUS90098.1"/>
    </source>
</evidence>
<dbReference type="EMBL" id="RQTK01000040">
    <property type="protein sequence ID" value="RUS90098.1"/>
    <property type="molecule type" value="Genomic_DNA"/>
</dbReference>
<gene>
    <name evidence="2" type="ORF">EGW08_002140</name>
</gene>
<evidence type="ECO:0000256" key="1">
    <source>
        <dbReference type="SAM" id="SignalP"/>
    </source>
</evidence>
<keyword evidence="3" id="KW-1185">Reference proteome</keyword>
<organism evidence="2 3">
    <name type="scientific">Elysia chlorotica</name>
    <name type="common">Eastern emerald elysia</name>
    <name type="synonym">Sea slug</name>
    <dbReference type="NCBI Taxonomy" id="188477"/>
    <lineage>
        <taxon>Eukaryota</taxon>
        <taxon>Metazoa</taxon>
        <taxon>Spiralia</taxon>
        <taxon>Lophotrochozoa</taxon>
        <taxon>Mollusca</taxon>
        <taxon>Gastropoda</taxon>
        <taxon>Heterobranchia</taxon>
        <taxon>Euthyneura</taxon>
        <taxon>Panpulmonata</taxon>
        <taxon>Sacoglossa</taxon>
        <taxon>Placobranchoidea</taxon>
        <taxon>Plakobranchidae</taxon>
        <taxon>Elysia</taxon>
    </lineage>
</organism>